<organism evidence="1 2">
    <name type="scientific">Sphaerodactylus townsendi</name>
    <dbReference type="NCBI Taxonomy" id="933632"/>
    <lineage>
        <taxon>Eukaryota</taxon>
        <taxon>Metazoa</taxon>
        <taxon>Chordata</taxon>
        <taxon>Craniata</taxon>
        <taxon>Vertebrata</taxon>
        <taxon>Euteleostomi</taxon>
        <taxon>Lepidosauria</taxon>
        <taxon>Squamata</taxon>
        <taxon>Bifurcata</taxon>
        <taxon>Gekkota</taxon>
        <taxon>Sphaerodactylidae</taxon>
        <taxon>Sphaerodactylus</taxon>
    </lineage>
</organism>
<dbReference type="EMBL" id="CM037622">
    <property type="protein sequence ID" value="KAH8003617.1"/>
    <property type="molecule type" value="Genomic_DNA"/>
</dbReference>
<accession>A0ACB8FDR2</accession>
<comment type="caution">
    <text evidence="1">The sequence shown here is derived from an EMBL/GenBank/DDBJ whole genome shotgun (WGS) entry which is preliminary data.</text>
</comment>
<evidence type="ECO:0000313" key="2">
    <source>
        <dbReference type="Proteomes" id="UP000827872"/>
    </source>
</evidence>
<gene>
    <name evidence="1" type="ORF">K3G42_021452</name>
</gene>
<protein>
    <submittedName>
        <fullName evidence="1">Uncharacterized protein</fullName>
    </submittedName>
</protein>
<evidence type="ECO:0000313" key="1">
    <source>
        <dbReference type="EMBL" id="KAH8003617.1"/>
    </source>
</evidence>
<dbReference type="Proteomes" id="UP000827872">
    <property type="component" value="Linkage Group LG09"/>
</dbReference>
<proteinExistence type="predicted"/>
<sequence>MWDGQASLGVRNTPQVAGGYSRCVRTFCGAGQASQVFKNASQVAGHASSGVRHASQGSSPDTAPRCPDTLQGPDTLPGAGQPPRCSQHATHVGRFQAGVQHASQVINTPLWVAGHASPGGRTRLLGTGQASQEFNTLTHVDGTSLPGVQHASQVADTPLQVSGHHSQVSWKHASQVSSDTPQVSGHAIPSGFLDTTPGVRTAPGVQHATYVDGHSRCLDAPGSDAPGSSDKLSQVAWTITLPGGTDTPPRFRDTPQVGRTGLPEVSDIALPRFPDTIPGVRTRPRCSNIGHSMWTDKPLQVFNIATQVDGQAPSQVFEHAPGGRKGLPGDPDTPPRCPDTASQGLDSSPRCSNTPPMWTDKLSQVFGTRYTLWWLGHSQGPRLLGKPDSPQEFNTHPCGRTSLGPDKPPRVRTRHPCGRDKPPRCVRTRHPCGTRTSLPGVRNTLSRWPDTPPRFPRTCSCGMSGHASQGARTLPQGPDKPPRGRTNEVQTRHSMWTDKPPRFPDDATLQVAGHASQVSGTSPQVAGHRFSQVSGHQLPGGRTRHPGFLGHTSRWLDTPHRCPDTSQVAWDTPQVSGHQPQVAGHATPGFDTPQVSGHDPRCPDTPPRCPDMPPRGPDKPPRCSNTPPMWTDKPSNPRPLT</sequence>
<keyword evidence="2" id="KW-1185">Reference proteome</keyword>
<reference evidence="1" key="1">
    <citation type="submission" date="2021-08" db="EMBL/GenBank/DDBJ databases">
        <title>The first chromosome-level gecko genome reveals the dynamic sex chromosomes of Neotropical dwarf geckos (Sphaerodactylidae: Sphaerodactylus).</title>
        <authorList>
            <person name="Pinto B.J."/>
            <person name="Keating S.E."/>
            <person name="Gamble T."/>
        </authorList>
    </citation>
    <scope>NUCLEOTIDE SEQUENCE</scope>
    <source>
        <strain evidence="1">TG3544</strain>
    </source>
</reference>
<name>A0ACB8FDR2_9SAUR</name>